<evidence type="ECO:0000313" key="2">
    <source>
        <dbReference type="Proteomes" id="UP001165960"/>
    </source>
</evidence>
<gene>
    <name evidence="1" type="ORF">DSO57_1015154</name>
</gene>
<accession>A0ACC2UR29</accession>
<organism evidence="1 2">
    <name type="scientific">Entomophthora muscae</name>
    <dbReference type="NCBI Taxonomy" id="34485"/>
    <lineage>
        <taxon>Eukaryota</taxon>
        <taxon>Fungi</taxon>
        <taxon>Fungi incertae sedis</taxon>
        <taxon>Zoopagomycota</taxon>
        <taxon>Entomophthoromycotina</taxon>
        <taxon>Entomophthoromycetes</taxon>
        <taxon>Entomophthorales</taxon>
        <taxon>Entomophthoraceae</taxon>
        <taxon>Entomophthora</taxon>
    </lineage>
</organism>
<reference evidence="1" key="1">
    <citation type="submission" date="2022-04" db="EMBL/GenBank/DDBJ databases">
        <title>Genome of the entomopathogenic fungus Entomophthora muscae.</title>
        <authorList>
            <person name="Elya C."/>
            <person name="Lovett B.R."/>
            <person name="Lee E."/>
            <person name="Macias A.M."/>
            <person name="Hajek A.E."/>
            <person name="De Bivort B.L."/>
            <person name="Kasson M.T."/>
            <person name="De Fine Licht H.H."/>
            <person name="Stajich J.E."/>
        </authorList>
    </citation>
    <scope>NUCLEOTIDE SEQUENCE</scope>
    <source>
        <strain evidence="1">Berkeley</strain>
    </source>
</reference>
<evidence type="ECO:0000313" key="1">
    <source>
        <dbReference type="EMBL" id="KAJ9089219.1"/>
    </source>
</evidence>
<protein>
    <submittedName>
        <fullName evidence="1">Uncharacterized protein</fullName>
    </submittedName>
</protein>
<proteinExistence type="predicted"/>
<dbReference type="EMBL" id="QTSX02000059">
    <property type="protein sequence ID" value="KAJ9089219.1"/>
    <property type="molecule type" value="Genomic_DNA"/>
</dbReference>
<keyword evidence="2" id="KW-1185">Reference proteome</keyword>
<dbReference type="Proteomes" id="UP001165960">
    <property type="component" value="Unassembled WGS sequence"/>
</dbReference>
<comment type="caution">
    <text evidence="1">The sequence shown here is derived from an EMBL/GenBank/DDBJ whole genome shotgun (WGS) entry which is preliminary data.</text>
</comment>
<sequence>MTVKPPTPPPDNCTQSETKIWEAIAELKATNCHQASTSNPPPAESVPDPCITICDRTTVTIEYLAK</sequence>
<name>A0ACC2UR29_9FUNG</name>